<dbReference type="InterPro" id="IPR045051">
    <property type="entry name" value="SBT"/>
</dbReference>
<dbReference type="Gene3D" id="3.50.30.30">
    <property type="match status" value="1"/>
</dbReference>
<feature type="domain" description="Peptidase S8/S53" evidence="4">
    <location>
        <begin position="134"/>
        <end position="343"/>
    </location>
</feature>
<dbReference type="SUPFAM" id="SSF52743">
    <property type="entry name" value="Subtilisin-like"/>
    <property type="match status" value="1"/>
</dbReference>
<evidence type="ECO:0000259" key="4">
    <source>
        <dbReference type="Pfam" id="PF00082"/>
    </source>
</evidence>
<protein>
    <submittedName>
        <fullName evidence="6">Uncharacterized protein</fullName>
    </submittedName>
</protein>
<evidence type="ECO:0000313" key="6">
    <source>
        <dbReference type="EMBL" id="KAL2652607.1"/>
    </source>
</evidence>
<feature type="chain" id="PRO_5044805655" evidence="3">
    <location>
        <begin position="21"/>
        <end position="476"/>
    </location>
</feature>
<evidence type="ECO:0000256" key="3">
    <source>
        <dbReference type="SAM" id="SignalP"/>
    </source>
</evidence>
<dbReference type="Pfam" id="PF05922">
    <property type="entry name" value="Inhibitor_I9"/>
    <property type="match status" value="1"/>
</dbReference>
<dbReference type="InterPro" id="IPR010259">
    <property type="entry name" value="S8pro/Inhibitor_I9"/>
</dbReference>
<accession>A0ABD1ZMC2</accession>
<dbReference type="CDD" id="cd02120">
    <property type="entry name" value="PA_subtilisin_like"/>
    <property type="match status" value="1"/>
</dbReference>
<name>A0ABD1ZMC2_9MARC</name>
<comment type="caution">
    <text evidence="6">The sequence shown here is derived from an EMBL/GenBank/DDBJ whole genome shotgun (WGS) entry which is preliminary data.</text>
</comment>
<gene>
    <name evidence="6" type="ORF">R1flu_020735</name>
</gene>
<dbReference type="Gene3D" id="3.40.50.200">
    <property type="entry name" value="Peptidase S8/S53 domain"/>
    <property type="match status" value="2"/>
</dbReference>
<evidence type="ECO:0000259" key="5">
    <source>
        <dbReference type="Pfam" id="PF05922"/>
    </source>
</evidence>
<dbReference type="InterPro" id="IPR037045">
    <property type="entry name" value="S8pro/Inhibitor_I9_sf"/>
</dbReference>
<dbReference type="EMBL" id="JBHFFA010000001">
    <property type="protein sequence ID" value="KAL2652607.1"/>
    <property type="molecule type" value="Genomic_DNA"/>
</dbReference>
<dbReference type="InterPro" id="IPR036852">
    <property type="entry name" value="Peptidase_S8/S53_dom_sf"/>
</dbReference>
<evidence type="ECO:0000313" key="7">
    <source>
        <dbReference type="Proteomes" id="UP001605036"/>
    </source>
</evidence>
<sequence length="476" mass="50588">MKEVGLLCMLFLVLASVSQSDSIPEQLYLVKLRSYPKQTEEQALYLQRTLLAATLSGEEKVNGCLIYSFTKAFDGFAAKLTPTEVDKITNMQGVLSVIPNAIFNTTTTNSWKFLGVESQTTPNTGALWKQAKFGQDVIIGMIDTGIWPESISFNDNGLGPIPSKWKGTCVEGGAFASADWNGFAAGTAKGGAPRARIAVYKVCWSGAGCSLVDMAAAMEDAIADGVDLMSISISGFSDAPFYQDIVGITSFHAMKKGVLVNFAAGNAGPALETTNHNEPWSLTVAATSQDRFLGADVLIKPTSGSQPGLRFKGAAFTHFPTLTAPLFLASEASFSGDDSAAFCSDSSTLDSSRITGKIVFCLQGAASESVLSKSENVRLAGGTGVIIGNTKGVPDYTLRPDNHNIPAAHLNSEDAQLLVDYVKECDLNVCVFRDGHVQATIFPGKTYLQFQPAPVMAWFSSNGPSGVTTDILKVYV</sequence>
<evidence type="ECO:0000256" key="2">
    <source>
        <dbReference type="PROSITE-ProRule" id="PRU01240"/>
    </source>
</evidence>
<feature type="signal peptide" evidence="3">
    <location>
        <begin position="1"/>
        <end position="20"/>
    </location>
</feature>
<comment type="caution">
    <text evidence="2">Lacks conserved residue(s) required for the propagation of feature annotation.</text>
</comment>
<keyword evidence="3" id="KW-0732">Signal</keyword>
<dbReference type="Pfam" id="PF00082">
    <property type="entry name" value="Peptidase_S8"/>
    <property type="match status" value="1"/>
</dbReference>
<comment type="similarity">
    <text evidence="1 2">Belongs to the peptidase S8 family.</text>
</comment>
<dbReference type="InterPro" id="IPR000209">
    <property type="entry name" value="Peptidase_S8/S53_dom"/>
</dbReference>
<dbReference type="PANTHER" id="PTHR10795">
    <property type="entry name" value="PROPROTEIN CONVERTASE SUBTILISIN/KEXIN"/>
    <property type="match status" value="1"/>
</dbReference>
<feature type="domain" description="Inhibitor I9" evidence="5">
    <location>
        <begin position="28"/>
        <end position="103"/>
    </location>
</feature>
<keyword evidence="7" id="KW-1185">Reference proteome</keyword>
<evidence type="ECO:0000256" key="1">
    <source>
        <dbReference type="ARBA" id="ARBA00011073"/>
    </source>
</evidence>
<dbReference type="Proteomes" id="UP001605036">
    <property type="component" value="Unassembled WGS sequence"/>
</dbReference>
<proteinExistence type="inferred from homology"/>
<reference evidence="6 7" key="1">
    <citation type="submission" date="2024-09" db="EMBL/GenBank/DDBJ databases">
        <title>Chromosome-scale assembly of Riccia fluitans.</title>
        <authorList>
            <person name="Paukszto L."/>
            <person name="Sawicki J."/>
            <person name="Karawczyk K."/>
            <person name="Piernik-Szablinska J."/>
            <person name="Szczecinska M."/>
            <person name="Mazdziarz M."/>
        </authorList>
    </citation>
    <scope>NUCLEOTIDE SEQUENCE [LARGE SCALE GENOMIC DNA]</scope>
    <source>
        <strain evidence="6">Rf_01</strain>
        <tissue evidence="6">Aerial parts of the thallus</tissue>
    </source>
</reference>
<dbReference type="AlphaFoldDB" id="A0ABD1ZMC2"/>
<dbReference type="PROSITE" id="PS51892">
    <property type="entry name" value="SUBTILASE"/>
    <property type="match status" value="1"/>
</dbReference>
<dbReference type="Gene3D" id="3.30.70.80">
    <property type="entry name" value="Peptidase S8 propeptide/proteinase inhibitor I9"/>
    <property type="match status" value="1"/>
</dbReference>
<organism evidence="6 7">
    <name type="scientific">Riccia fluitans</name>
    <dbReference type="NCBI Taxonomy" id="41844"/>
    <lineage>
        <taxon>Eukaryota</taxon>
        <taxon>Viridiplantae</taxon>
        <taxon>Streptophyta</taxon>
        <taxon>Embryophyta</taxon>
        <taxon>Marchantiophyta</taxon>
        <taxon>Marchantiopsida</taxon>
        <taxon>Marchantiidae</taxon>
        <taxon>Marchantiales</taxon>
        <taxon>Ricciaceae</taxon>
        <taxon>Riccia</taxon>
    </lineage>
</organism>